<dbReference type="EMBL" id="MK689364">
    <property type="protein sequence ID" value="QBZ70810.1"/>
    <property type="molecule type" value="Genomic_DNA"/>
</dbReference>
<dbReference type="InterPro" id="IPR057921">
    <property type="entry name" value="PhiKZ_VTX"/>
</dbReference>
<accession>A0A4D6DWU4</accession>
<proteinExistence type="predicted"/>
<sequence length="291" mass="32715">MILNGYETTVGSRFKVKDKVEETVKLLQSTNRLEMIDNRGVYAVDKKNDNGLPAFIFPISTLNYMREPVTILDQRTYFNGQGRNINVPEYNVMLLASILQQDMQRNNLSLVKSVRPYTIKAFANSVGNAIGRTATLDILQKMTLRIILAHYFVCLSEDPNVDYKFVSANAVSRSLRVPQTQVLEIIEEIGFIAKLEDLRQAIVKHPVLFPLTRLDLGGLVAAGSSVFFATSGFRQLMGAALEMPTLFTAICHGAATQKIYQNTKVGEELNVKVDKSVENFIRTVEYYFNSK</sequence>
<reference evidence="1 2" key="1">
    <citation type="submission" date="2019-03" db="EMBL/GenBank/DDBJ databases">
        <authorList>
            <person name="Kim S.G."/>
            <person name="Park S.C."/>
        </authorList>
    </citation>
    <scope>NUCLEOTIDE SEQUENCE [LARGE SCALE GENOMIC DNA]</scope>
</reference>
<keyword evidence="2" id="KW-1185">Reference proteome</keyword>
<dbReference type="Proteomes" id="UP000297195">
    <property type="component" value="Segment"/>
</dbReference>
<evidence type="ECO:0000313" key="2">
    <source>
        <dbReference type="Proteomes" id="UP000297195"/>
    </source>
</evidence>
<organism evidence="1 2">
    <name type="scientific">Edwardsiella phage pEt-SU</name>
    <dbReference type="NCBI Taxonomy" id="2562142"/>
    <lineage>
        <taxon>Viruses</taxon>
        <taxon>Duplodnaviria</taxon>
        <taxon>Heunggongvirae</taxon>
        <taxon>Uroviricota</taxon>
        <taxon>Caudoviricetes</taxon>
        <taxon>Chimalliviridae</taxon>
        <taxon>Petsuvirus</taxon>
        <taxon>Petsuvirus pEtSU</taxon>
    </lineage>
</organism>
<protein>
    <submittedName>
        <fullName evidence="1">Putative virion structural protein</fullName>
    </submittedName>
</protein>
<evidence type="ECO:0000313" key="1">
    <source>
        <dbReference type="EMBL" id="QBZ70810.1"/>
    </source>
</evidence>
<dbReference type="Pfam" id="PF25614">
    <property type="entry name" value="PhiKZ_VTX"/>
    <property type="match status" value="1"/>
</dbReference>
<name>A0A4D6DWU4_9CAUD</name>
<gene>
    <name evidence="1" type="ORF">pETSU_229</name>
</gene>